<dbReference type="SUPFAM" id="SSF51658">
    <property type="entry name" value="Xylose isomerase-like"/>
    <property type="match status" value="1"/>
</dbReference>
<accession>A0A366HST3</accession>
<feature type="domain" description="Xylose isomerase-like TIM barrel" evidence="2">
    <location>
        <begin position="71"/>
        <end position="280"/>
    </location>
</feature>
<gene>
    <name evidence="3" type="ORF">DES53_101133</name>
</gene>
<evidence type="ECO:0000313" key="4">
    <source>
        <dbReference type="Proteomes" id="UP000253426"/>
    </source>
</evidence>
<dbReference type="PANTHER" id="PTHR12110:SF41">
    <property type="entry name" value="INOSOSE DEHYDRATASE"/>
    <property type="match status" value="1"/>
</dbReference>
<keyword evidence="4" id="KW-1185">Reference proteome</keyword>
<dbReference type="GO" id="GO:0016853">
    <property type="term" value="F:isomerase activity"/>
    <property type="evidence" value="ECO:0007669"/>
    <property type="project" value="UniProtKB-KW"/>
</dbReference>
<dbReference type="InterPro" id="IPR050312">
    <property type="entry name" value="IolE/XylAMocC-like"/>
</dbReference>
<comment type="caution">
    <text evidence="3">The sequence shown here is derived from an EMBL/GenBank/DDBJ whole genome shotgun (WGS) entry which is preliminary data.</text>
</comment>
<dbReference type="AlphaFoldDB" id="A0A366HST3"/>
<dbReference type="PROSITE" id="PS51318">
    <property type="entry name" value="TAT"/>
    <property type="match status" value="1"/>
</dbReference>
<name>A0A366HST3_9BACT</name>
<organism evidence="3 4">
    <name type="scientific">Roseimicrobium gellanilyticum</name>
    <dbReference type="NCBI Taxonomy" id="748857"/>
    <lineage>
        <taxon>Bacteria</taxon>
        <taxon>Pseudomonadati</taxon>
        <taxon>Verrucomicrobiota</taxon>
        <taxon>Verrucomicrobiia</taxon>
        <taxon>Verrucomicrobiales</taxon>
        <taxon>Verrucomicrobiaceae</taxon>
        <taxon>Roseimicrobium</taxon>
    </lineage>
</organism>
<keyword evidence="3" id="KW-0413">Isomerase</keyword>
<evidence type="ECO:0000259" key="2">
    <source>
        <dbReference type="Pfam" id="PF01261"/>
    </source>
</evidence>
<dbReference type="RefSeq" id="WP_113956276.1">
    <property type="nucleotide sequence ID" value="NZ_QNRR01000001.1"/>
</dbReference>
<protein>
    <submittedName>
        <fullName evidence="3">Sugar phosphate isomerase/epimerase</fullName>
    </submittedName>
</protein>
<dbReference type="EMBL" id="QNRR01000001">
    <property type="protein sequence ID" value="RBP47336.1"/>
    <property type="molecule type" value="Genomic_DNA"/>
</dbReference>
<evidence type="ECO:0000313" key="3">
    <source>
        <dbReference type="EMBL" id="RBP47336.1"/>
    </source>
</evidence>
<dbReference type="Pfam" id="PF01261">
    <property type="entry name" value="AP_endonuc_2"/>
    <property type="match status" value="1"/>
</dbReference>
<dbReference type="OrthoDB" id="180881at2"/>
<dbReference type="Proteomes" id="UP000253426">
    <property type="component" value="Unassembled WGS sequence"/>
</dbReference>
<feature type="signal peptide" evidence="1">
    <location>
        <begin position="1"/>
        <end position="27"/>
    </location>
</feature>
<dbReference type="InterPro" id="IPR013022">
    <property type="entry name" value="Xyl_isomerase-like_TIM-brl"/>
</dbReference>
<dbReference type="InterPro" id="IPR006311">
    <property type="entry name" value="TAT_signal"/>
</dbReference>
<keyword evidence="1" id="KW-0732">Signal</keyword>
<dbReference type="PANTHER" id="PTHR12110">
    <property type="entry name" value="HYDROXYPYRUVATE ISOMERASE"/>
    <property type="match status" value="1"/>
</dbReference>
<dbReference type="Gene3D" id="3.20.20.150">
    <property type="entry name" value="Divalent-metal-dependent TIM barrel enzymes"/>
    <property type="match status" value="1"/>
</dbReference>
<sequence length="356" mass="38704">MNRRRFLQSTSAALAASAATSTTFAQAAPAKVRIGLDHFAVRATGWKAPQFIEYAGSQKVDTLFLSELLPFESFEDAYLKGLKEQADKAGIALYVGTSSVCPTSARFKSTFGTAEEHLSLCIRVAKALGSPVARCYLGGNDDRKGDGGIQRHIESLLKVFAACKSQATDAGIKISIENHAGDMQSHELKALIEASGKDWVGANIDPGNATWVMEDPLRHLEVLGPYVNCSSVRDSMIWLNEKEEAVVQWTAIGEGIVDFKAYTKRFTELCPGVPLNIETISGFAKPIPYQKSEFIKELGYDKMPADDLAAFLALAKKGKPIPPFKAPDKEADIKYQKGEFERSVAALRSYGAGVRS</sequence>
<feature type="chain" id="PRO_5016594478" evidence="1">
    <location>
        <begin position="28"/>
        <end position="356"/>
    </location>
</feature>
<reference evidence="3 4" key="1">
    <citation type="submission" date="2018-06" db="EMBL/GenBank/DDBJ databases">
        <title>Genomic Encyclopedia of Type Strains, Phase IV (KMG-IV): sequencing the most valuable type-strain genomes for metagenomic binning, comparative biology and taxonomic classification.</title>
        <authorList>
            <person name="Goeker M."/>
        </authorList>
    </citation>
    <scope>NUCLEOTIDE SEQUENCE [LARGE SCALE GENOMIC DNA]</scope>
    <source>
        <strain evidence="3 4">DSM 25532</strain>
    </source>
</reference>
<evidence type="ECO:0000256" key="1">
    <source>
        <dbReference type="SAM" id="SignalP"/>
    </source>
</evidence>
<dbReference type="InterPro" id="IPR036237">
    <property type="entry name" value="Xyl_isomerase-like_sf"/>
</dbReference>
<proteinExistence type="predicted"/>